<evidence type="ECO:0000256" key="9">
    <source>
        <dbReference type="SAM" id="MobiDB-lite"/>
    </source>
</evidence>
<dbReference type="Gene3D" id="1.20.5.3310">
    <property type="match status" value="1"/>
</dbReference>
<feature type="region of interest" description="Disordered" evidence="9">
    <location>
        <begin position="58"/>
        <end position="80"/>
    </location>
</feature>
<dbReference type="HAMAP" id="MF_00236">
    <property type="entry name" value="TatA_E"/>
    <property type="match status" value="1"/>
</dbReference>
<dbReference type="GO" id="GO:0043953">
    <property type="term" value="P:protein transport by the Tat complex"/>
    <property type="evidence" value="ECO:0007669"/>
    <property type="project" value="InterPro"/>
</dbReference>
<name>A0A383AY46_9ZZZZ</name>
<gene>
    <name evidence="10" type="ORF">METZ01_LOCUS464912</name>
</gene>
<evidence type="ECO:0000256" key="8">
    <source>
        <dbReference type="ARBA" id="ARBA00023136"/>
    </source>
</evidence>
<feature type="compositionally biased region" description="Acidic residues" evidence="9">
    <location>
        <begin position="66"/>
        <end position="80"/>
    </location>
</feature>
<evidence type="ECO:0000256" key="5">
    <source>
        <dbReference type="ARBA" id="ARBA00022927"/>
    </source>
</evidence>
<dbReference type="EMBL" id="UINC01195472">
    <property type="protein sequence ID" value="SVE12058.1"/>
    <property type="molecule type" value="Genomic_DNA"/>
</dbReference>
<dbReference type="NCBIfam" id="TIGR01411">
    <property type="entry name" value="tatAE"/>
    <property type="match status" value="1"/>
</dbReference>
<dbReference type="PANTHER" id="PTHR42982">
    <property type="entry name" value="SEC-INDEPENDENT PROTEIN TRANSLOCASE PROTEIN TATA"/>
    <property type="match status" value="1"/>
</dbReference>
<evidence type="ECO:0008006" key="11">
    <source>
        <dbReference type="Google" id="ProtNLM"/>
    </source>
</evidence>
<evidence type="ECO:0000256" key="2">
    <source>
        <dbReference type="ARBA" id="ARBA00022448"/>
    </source>
</evidence>
<dbReference type="InterPro" id="IPR003369">
    <property type="entry name" value="TatA/B/E"/>
</dbReference>
<evidence type="ECO:0000256" key="6">
    <source>
        <dbReference type="ARBA" id="ARBA00022989"/>
    </source>
</evidence>
<dbReference type="InterPro" id="IPR006312">
    <property type="entry name" value="TatA/E"/>
</dbReference>
<evidence type="ECO:0000313" key="10">
    <source>
        <dbReference type="EMBL" id="SVE12058.1"/>
    </source>
</evidence>
<dbReference type="GO" id="GO:0005886">
    <property type="term" value="C:plasma membrane"/>
    <property type="evidence" value="ECO:0007669"/>
    <property type="project" value="UniProtKB-SubCell"/>
</dbReference>
<evidence type="ECO:0000256" key="1">
    <source>
        <dbReference type="ARBA" id="ARBA00004162"/>
    </source>
</evidence>
<evidence type="ECO:0000256" key="3">
    <source>
        <dbReference type="ARBA" id="ARBA00022475"/>
    </source>
</evidence>
<dbReference type="PANTHER" id="PTHR42982:SF1">
    <property type="entry name" value="SEC-INDEPENDENT PROTEIN TRANSLOCASE PROTEIN TATA"/>
    <property type="match status" value="1"/>
</dbReference>
<keyword evidence="2" id="KW-0813">Transport</keyword>
<reference evidence="10" key="1">
    <citation type="submission" date="2018-05" db="EMBL/GenBank/DDBJ databases">
        <authorList>
            <person name="Lanie J.A."/>
            <person name="Ng W.-L."/>
            <person name="Kazmierczak K.M."/>
            <person name="Andrzejewski T.M."/>
            <person name="Davidsen T.M."/>
            <person name="Wayne K.J."/>
            <person name="Tettelin H."/>
            <person name="Glass J.I."/>
            <person name="Rusch D."/>
            <person name="Podicherti R."/>
            <person name="Tsui H.-C.T."/>
            <person name="Winkler M.E."/>
        </authorList>
    </citation>
    <scope>NUCLEOTIDE SEQUENCE</scope>
</reference>
<dbReference type="Pfam" id="PF02416">
    <property type="entry name" value="TatA_B_E"/>
    <property type="match status" value="1"/>
</dbReference>
<feature type="non-terminal residue" evidence="10">
    <location>
        <position position="80"/>
    </location>
</feature>
<keyword evidence="3" id="KW-1003">Cell membrane</keyword>
<organism evidence="10">
    <name type="scientific">marine metagenome</name>
    <dbReference type="NCBI Taxonomy" id="408172"/>
    <lineage>
        <taxon>unclassified sequences</taxon>
        <taxon>metagenomes</taxon>
        <taxon>ecological metagenomes</taxon>
    </lineage>
</organism>
<comment type="subcellular location">
    <subcellularLocation>
        <location evidence="1">Cell membrane</location>
        <topology evidence="1">Single-pass membrane protein</topology>
    </subcellularLocation>
</comment>
<proteinExistence type="inferred from homology"/>
<keyword evidence="7" id="KW-0811">Translocation</keyword>
<protein>
    <recommendedName>
        <fullName evidence="11">Sec-independent protein translocase protein TatA</fullName>
    </recommendedName>
</protein>
<accession>A0A383AY46</accession>
<keyword evidence="5" id="KW-0653">Protein transport</keyword>
<evidence type="ECO:0000256" key="7">
    <source>
        <dbReference type="ARBA" id="ARBA00023010"/>
    </source>
</evidence>
<keyword evidence="6" id="KW-1133">Transmembrane helix</keyword>
<evidence type="ECO:0000256" key="4">
    <source>
        <dbReference type="ARBA" id="ARBA00022692"/>
    </source>
</evidence>
<keyword evidence="4" id="KW-0812">Transmembrane</keyword>
<keyword evidence="8" id="KW-0472">Membrane</keyword>
<dbReference type="AlphaFoldDB" id="A0A383AY46"/>
<sequence>MPGPFELVIILAIVILIFGGKRLKNLGSDLGGAIKGFKSSVKDAETEEEETIEVEVEEIDGHQEAEIETSDDTSEESSEK</sequence>